<evidence type="ECO:0000313" key="3">
    <source>
        <dbReference type="EMBL" id="KAL0485323.1"/>
    </source>
</evidence>
<dbReference type="EMBL" id="JAOPGA020001125">
    <property type="protein sequence ID" value="KAL0485323.1"/>
    <property type="molecule type" value="Genomic_DNA"/>
</dbReference>
<dbReference type="SUPFAM" id="SSF53474">
    <property type="entry name" value="alpha/beta-Hydrolases"/>
    <property type="match status" value="1"/>
</dbReference>
<accession>A0AAW2Z7V4</accession>
<dbReference type="InterPro" id="IPR050300">
    <property type="entry name" value="GDXG_lipolytic_enzyme"/>
</dbReference>
<dbReference type="GO" id="GO:0016787">
    <property type="term" value="F:hydrolase activity"/>
    <property type="evidence" value="ECO:0007669"/>
    <property type="project" value="UniProtKB-KW"/>
</dbReference>
<reference evidence="3 4" key="1">
    <citation type="submission" date="2024-03" db="EMBL/GenBank/DDBJ databases">
        <title>The Acrasis kona genome and developmental transcriptomes reveal deep origins of eukaryotic multicellular pathways.</title>
        <authorList>
            <person name="Sheikh S."/>
            <person name="Fu C.-J."/>
            <person name="Brown M.W."/>
            <person name="Baldauf S.L."/>
        </authorList>
    </citation>
    <scope>NUCLEOTIDE SEQUENCE [LARGE SCALE GENOMIC DNA]</scope>
    <source>
        <strain evidence="3 4">ATCC MYA-3509</strain>
    </source>
</reference>
<evidence type="ECO:0000313" key="4">
    <source>
        <dbReference type="Proteomes" id="UP001431209"/>
    </source>
</evidence>
<feature type="domain" description="Alpha/beta hydrolase fold-3" evidence="2">
    <location>
        <begin position="117"/>
        <end position="317"/>
    </location>
</feature>
<dbReference type="Proteomes" id="UP001431209">
    <property type="component" value="Unassembled WGS sequence"/>
</dbReference>
<comment type="caution">
    <text evidence="3">The sequence shown here is derived from an EMBL/GenBank/DDBJ whole genome shotgun (WGS) entry which is preliminary data.</text>
</comment>
<proteinExistence type="predicted"/>
<dbReference type="AlphaFoldDB" id="A0AAW2Z7V4"/>
<keyword evidence="4" id="KW-1185">Reference proteome</keyword>
<gene>
    <name evidence="3" type="ORF">AKO1_002914</name>
</gene>
<organism evidence="3 4">
    <name type="scientific">Acrasis kona</name>
    <dbReference type="NCBI Taxonomy" id="1008807"/>
    <lineage>
        <taxon>Eukaryota</taxon>
        <taxon>Discoba</taxon>
        <taxon>Heterolobosea</taxon>
        <taxon>Tetramitia</taxon>
        <taxon>Eutetramitia</taxon>
        <taxon>Acrasidae</taxon>
        <taxon>Acrasis</taxon>
    </lineage>
</organism>
<dbReference type="Gene3D" id="3.40.50.1820">
    <property type="entry name" value="alpha/beta hydrolase"/>
    <property type="match status" value="1"/>
</dbReference>
<evidence type="ECO:0000256" key="1">
    <source>
        <dbReference type="ARBA" id="ARBA00022801"/>
    </source>
</evidence>
<dbReference type="Pfam" id="PF07859">
    <property type="entry name" value="Abhydrolase_3"/>
    <property type="match status" value="1"/>
</dbReference>
<evidence type="ECO:0000259" key="2">
    <source>
        <dbReference type="Pfam" id="PF07859"/>
    </source>
</evidence>
<dbReference type="PANTHER" id="PTHR48081">
    <property type="entry name" value="AB HYDROLASE SUPERFAMILY PROTEIN C4A8.06C"/>
    <property type="match status" value="1"/>
</dbReference>
<sequence>MRIAVATLIALTSIFLYLNYRGVIFYYGFKSAIEIISLYEKHYGGENHLSPQASALNRIFKLFPLKPKNIEELREQLVFTVHPPLSLSYNQTLIKSLKNSILVEHINAPHINKRIGILYIHGGGLVGGSPKQGFAFLQNFPEHVDMLCVRYAFAPEHLIDEALADVYQAYKFMANRNYNRLVIMGDSAGGLLSTLTVMENLQHEISIPNSKIDSMVLMSPWLDVTCASTKSFEGNAHLDFVVTEDLKRIVNESLTEALSRRFATAEDRLEMMIKYSPYHKFVVNKEKIKFPRVYQVFSKTERFSDENVEFFEELQRQTPKEYRYKNKQRCIANLPHVYPLFGLYVPEAAEAIKEMTQFVLSEEE</sequence>
<dbReference type="InterPro" id="IPR013094">
    <property type="entry name" value="AB_hydrolase_3"/>
</dbReference>
<dbReference type="PANTHER" id="PTHR48081:SF8">
    <property type="entry name" value="ALPHA_BETA HYDROLASE FOLD-3 DOMAIN-CONTAINING PROTEIN-RELATED"/>
    <property type="match status" value="1"/>
</dbReference>
<name>A0AAW2Z7V4_9EUKA</name>
<dbReference type="InterPro" id="IPR029058">
    <property type="entry name" value="AB_hydrolase_fold"/>
</dbReference>
<protein>
    <submittedName>
        <fullName evidence="3">Monoterpene epsilon-lactone hydrolase</fullName>
    </submittedName>
</protein>
<keyword evidence="1 3" id="KW-0378">Hydrolase</keyword>